<reference evidence="1" key="1">
    <citation type="submission" date="2014-11" db="EMBL/GenBank/DDBJ databases">
        <authorList>
            <person name="Amaro Gonzalez C."/>
        </authorList>
    </citation>
    <scope>NUCLEOTIDE SEQUENCE</scope>
</reference>
<evidence type="ECO:0000313" key="1">
    <source>
        <dbReference type="EMBL" id="JAH86080.1"/>
    </source>
</evidence>
<name>A0A0E9W915_ANGAN</name>
<reference evidence="1" key="2">
    <citation type="journal article" date="2015" name="Fish Shellfish Immunol.">
        <title>Early steps in the European eel (Anguilla anguilla)-Vibrio vulnificus interaction in the gills: Role of the RtxA13 toxin.</title>
        <authorList>
            <person name="Callol A."/>
            <person name="Pajuelo D."/>
            <person name="Ebbesson L."/>
            <person name="Teles M."/>
            <person name="MacKenzie S."/>
            <person name="Amaro C."/>
        </authorList>
    </citation>
    <scope>NUCLEOTIDE SEQUENCE</scope>
</reference>
<dbReference type="EMBL" id="GBXM01022497">
    <property type="protein sequence ID" value="JAH86080.1"/>
    <property type="molecule type" value="Transcribed_RNA"/>
</dbReference>
<proteinExistence type="predicted"/>
<sequence length="29" mass="3593">MQQTCYFRNKTSNVLRVVAFHWRKCICFL</sequence>
<accession>A0A0E9W915</accession>
<organism evidence="1">
    <name type="scientific">Anguilla anguilla</name>
    <name type="common">European freshwater eel</name>
    <name type="synonym">Muraena anguilla</name>
    <dbReference type="NCBI Taxonomy" id="7936"/>
    <lineage>
        <taxon>Eukaryota</taxon>
        <taxon>Metazoa</taxon>
        <taxon>Chordata</taxon>
        <taxon>Craniata</taxon>
        <taxon>Vertebrata</taxon>
        <taxon>Euteleostomi</taxon>
        <taxon>Actinopterygii</taxon>
        <taxon>Neopterygii</taxon>
        <taxon>Teleostei</taxon>
        <taxon>Anguilliformes</taxon>
        <taxon>Anguillidae</taxon>
        <taxon>Anguilla</taxon>
    </lineage>
</organism>
<protein>
    <submittedName>
        <fullName evidence="1">Uncharacterized protein</fullName>
    </submittedName>
</protein>
<dbReference type="AlphaFoldDB" id="A0A0E9W915"/>